<proteinExistence type="predicted"/>
<keyword evidence="2" id="KW-1185">Reference proteome</keyword>
<evidence type="ECO:0000313" key="2">
    <source>
        <dbReference type="Proteomes" id="UP001176429"/>
    </source>
</evidence>
<gene>
    <name evidence="1" type="ORF">Q5H93_07010</name>
</gene>
<comment type="caution">
    <text evidence="1">The sequence shown here is derived from an EMBL/GenBank/DDBJ whole genome shotgun (WGS) entry which is preliminary data.</text>
</comment>
<accession>A0ABT9B872</accession>
<organism evidence="1 2">
    <name type="scientific">Hymenobacter aranciens</name>
    <dbReference type="NCBI Taxonomy" id="3063996"/>
    <lineage>
        <taxon>Bacteria</taxon>
        <taxon>Pseudomonadati</taxon>
        <taxon>Bacteroidota</taxon>
        <taxon>Cytophagia</taxon>
        <taxon>Cytophagales</taxon>
        <taxon>Hymenobacteraceae</taxon>
        <taxon>Hymenobacter</taxon>
    </lineage>
</organism>
<evidence type="ECO:0000313" key="1">
    <source>
        <dbReference type="EMBL" id="MDO7874476.1"/>
    </source>
</evidence>
<name>A0ABT9B872_9BACT</name>
<sequence>MRKLEKQAREALMMASFPASIARKKPPEMAFLALVGGNIKD</sequence>
<dbReference type="EMBL" id="JAUQSY010000004">
    <property type="protein sequence ID" value="MDO7874476.1"/>
    <property type="molecule type" value="Genomic_DNA"/>
</dbReference>
<reference evidence="1" key="1">
    <citation type="submission" date="2023-07" db="EMBL/GenBank/DDBJ databases">
        <authorList>
            <person name="Kim M.K."/>
        </authorList>
    </citation>
    <scope>NUCLEOTIDE SEQUENCE</scope>
    <source>
        <strain evidence="1">ASUV-10-1</strain>
    </source>
</reference>
<dbReference type="Proteomes" id="UP001176429">
    <property type="component" value="Unassembled WGS sequence"/>
</dbReference>
<protein>
    <submittedName>
        <fullName evidence="1">Uncharacterized protein</fullName>
    </submittedName>
</protein>